<proteinExistence type="predicted"/>
<reference evidence="2 3" key="1">
    <citation type="submission" date="2018-06" db="EMBL/GenBank/DDBJ databases">
        <title>Comparative genomics reveals the genomic features of Rhizophagus irregularis, R. cerebriforme, R. diaphanum and Gigaspora rosea, and their symbiotic lifestyle signature.</title>
        <authorList>
            <person name="Morin E."/>
            <person name="San Clemente H."/>
            <person name="Chen E.C.H."/>
            <person name="De La Providencia I."/>
            <person name="Hainaut M."/>
            <person name="Kuo A."/>
            <person name="Kohler A."/>
            <person name="Murat C."/>
            <person name="Tang N."/>
            <person name="Roy S."/>
            <person name="Loubradou J."/>
            <person name="Henrissat B."/>
            <person name="Grigoriev I.V."/>
            <person name="Corradi N."/>
            <person name="Roux C."/>
            <person name="Martin F.M."/>
        </authorList>
    </citation>
    <scope>NUCLEOTIDE SEQUENCE [LARGE SCALE GENOMIC DNA]</scope>
    <source>
        <strain evidence="2 3">DAOM 227022</strain>
    </source>
</reference>
<dbReference type="Proteomes" id="UP000265703">
    <property type="component" value="Unassembled WGS sequence"/>
</dbReference>
<evidence type="ECO:0000313" key="2">
    <source>
        <dbReference type="EMBL" id="RIA81419.1"/>
    </source>
</evidence>
<gene>
    <name evidence="2" type="ORF">C1645_744531</name>
</gene>
<dbReference type="AlphaFoldDB" id="A0A397S9B8"/>
<organism evidence="2 3">
    <name type="scientific">Glomus cerebriforme</name>
    <dbReference type="NCBI Taxonomy" id="658196"/>
    <lineage>
        <taxon>Eukaryota</taxon>
        <taxon>Fungi</taxon>
        <taxon>Fungi incertae sedis</taxon>
        <taxon>Mucoromycota</taxon>
        <taxon>Glomeromycotina</taxon>
        <taxon>Glomeromycetes</taxon>
        <taxon>Glomerales</taxon>
        <taxon>Glomeraceae</taxon>
        <taxon>Glomus</taxon>
    </lineage>
</organism>
<evidence type="ECO:0000313" key="3">
    <source>
        <dbReference type="Proteomes" id="UP000265703"/>
    </source>
</evidence>
<accession>A0A397S9B8</accession>
<protein>
    <submittedName>
        <fullName evidence="2">Uncharacterized protein</fullName>
    </submittedName>
</protein>
<name>A0A397S9B8_9GLOM</name>
<dbReference type="OrthoDB" id="2449353at2759"/>
<dbReference type="EMBL" id="QKYT01000801">
    <property type="protein sequence ID" value="RIA81419.1"/>
    <property type="molecule type" value="Genomic_DNA"/>
</dbReference>
<sequence length="214" mass="24797">MRKERLYHQATIHDIADDLKESDLYYNTNLLVCPYRSIKIVKDNKGKRKLIGFFKKQLDVNKACQATLDIKGVEYKWIRDNYKPDKKKSAGKYKRNSNSLKNSDKKKSKKNLLLNKKNKKNKYGGKQDSIADVLVKKALSKILEGHTKSKSRKEKQEIPLQILPKSSLNKETTGSGNFYDCGYMYFLLLTNSIKEPSNPDQVNFDLTEEVKILR</sequence>
<feature type="region of interest" description="Disordered" evidence="1">
    <location>
        <begin position="85"/>
        <end position="125"/>
    </location>
</feature>
<feature type="compositionally biased region" description="Basic residues" evidence="1">
    <location>
        <begin position="104"/>
        <end position="123"/>
    </location>
</feature>
<comment type="caution">
    <text evidence="2">The sequence shown here is derived from an EMBL/GenBank/DDBJ whole genome shotgun (WGS) entry which is preliminary data.</text>
</comment>
<evidence type="ECO:0000256" key="1">
    <source>
        <dbReference type="SAM" id="MobiDB-lite"/>
    </source>
</evidence>
<keyword evidence="3" id="KW-1185">Reference proteome</keyword>